<evidence type="ECO:0000313" key="3">
    <source>
        <dbReference type="Proteomes" id="UP000664163"/>
    </source>
</evidence>
<sequence>MKKDNFLIIGGTGKTGRKVVESLEFLNQNVRIGSRSSQPAFDWNNEDTWEEALEGVDKMYITYQPDLAVPGALQSIEQLIDMAKKKNLKKVVLLSGKGEREAELCEQVVIHSGLDYTIVRASWFSQNFSESFFLEPIQQGFVALPQANVQVPYVDTGDIADVVVEALLHDEHNGHIYQLTGPTTFSFKEAIAEIAKATNREIGFAPISIEEYVVAMKEHGVPADFVWLIEYLFTEVLGNPMVSETTNDIEKVLKRKPKSFEEYVKETAKTGVWNKVMQTAQ</sequence>
<reference evidence="2 3" key="1">
    <citation type="submission" date="2021-03" db="EMBL/GenBank/DDBJ databases">
        <title>Muricauda sp. CAU 1631 isolated from Incheon.</title>
        <authorList>
            <person name="Kim W."/>
        </authorList>
    </citation>
    <scope>NUCLEOTIDE SEQUENCE [LARGE SCALE GENOMIC DNA]</scope>
    <source>
        <strain evidence="2 3">CAU 1631</strain>
    </source>
</reference>
<feature type="domain" description="NAD(P)-binding" evidence="1">
    <location>
        <begin position="10"/>
        <end position="169"/>
    </location>
</feature>
<dbReference type="Gene3D" id="3.40.50.720">
    <property type="entry name" value="NAD(P)-binding Rossmann-like Domain"/>
    <property type="match status" value="1"/>
</dbReference>
<organism evidence="2 3">
    <name type="scientific">[Muricauda] lutisoli</name>
    <dbReference type="NCBI Taxonomy" id="2816035"/>
    <lineage>
        <taxon>Bacteria</taxon>
        <taxon>Pseudomonadati</taxon>
        <taxon>Bacteroidota</taxon>
        <taxon>Flavobacteriia</taxon>
        <taxon>Flavobacteriales</taxon>
        <taxon>Flavobacteriaceae</taxon>
        <taxon>Allomuricauda</taxon>
    </lineage>
</organism>
<gene>
    <name evidence="2" type="ORF">J0X13_12565</name>
</gene>
<evidence type="ECO:0000313" key="2">
    <source>
        <dbReference type="EMBL" id="MBO0331388.1"/>
    </source>
</evidence>
<dbReference type="Gene3D" id="3.90.25.10">
    <property type="entry name" value="UDP-galactose 4-epimerase, domain 1"/>
    <property type="match status" value="1"/>
</dbReference>
<dbReference type="PANTHER" id="PTHR43162">
    <property type="match status" value="1"/>
</dbReference>
<dbReference type="SUPFAM" id="SSF51735">
    <property type="entry name" value="NAD(P)-binding Rossmann-fold domains"/>
    <property type="match status" value="1"/>
</dbReference>
<dbReference type="PANTHER" id="PTHR43162:SF1">
    <property type="entry name" value="PRESTALK A DIFFERENTIATION PROTEIN A"/>
    <property type="match status" value="1"/>
</dbReference>
<accession>A0ABS3EZ39</accession>
<dbReference type="InterPro" id="IPR051604">
    <property type="entry name" value="Ergot_Alk_Oxidoreductase"/>
</dbReference>
<dbReference type="RefSeq" id="WP_207071759.1">
    <property type="nucleotide sequence ID" value="NZ_JAFLND010000003.1"/>
</dbReference>
<evidence type="ECO:0000259" key="1">
    <source>
        <dbReference type="Pfam" id="PF13460"/>
    </source>
</evidence>
<keyword evidence="3" id="KW-1185">Reference proteome</keyword>
<dbReference type="InterPro" id="IPR036291">
    <property type="entry name" value="NAD(P)-bd_dom_sf"/>
</dbReference>
<dbReference type="EMBL" id="JAFLND010000003">
    <property type="protein sequence ID" value="MBO0331388.1"/>
    <property type="molecule type" value="Genomic_DNA"/>
</dbReference>
<comment type="caution">
    <text evidence="2">The sequence shown here is derived from an EMBL/GenBank/DDBJ whole genome shotgun (WGS) entry which is preliminary data.</text>
</comment>
<dbReference type="Pfam" id="PF13460">
    <property type="entry name" value="NAD_binding_10"/>
    <property type="match status" value="1"/>
</dbReference>
<name>A0ABS3EZ39_9FLAO</name>
<dbReference type="InterPro" id="IPR016040">
    <property type="entry name" value="NAD(P)-bd_dom"/>
</dbReference>
<proteinExistence type="predicted"/>
<protein>
    <submittedName>
        <fullName evidence="2">NAD(P)H-binding protein</fullName>
    </submittedName>
</protein>
<dbReference type="Proteomes" id="UP000664163">
    <property type="component" value="Unassembled WGS sequence"/>
</dbReference>